<keyword evidence="1" id="KW-0812">Transmembrane</keyword>
<keyword evidence="1" id="KW-1133">Transmembrane helix</keyword>
<protein>
    <submittedName>
        <fullName evidence="2">Uncharacterized protein</fullName>
    </submittedName>
</protein>
<organism evidence="2">
    <name type="scientific">human gut metagenome</name>
    <dbReference type="NCBI Taxonomy" id="408170"/>
    <lineage>
        <taxon>unclassified sequences</taxon>
        <taxon>metagenomes</taxon>
        <taxon>organismal metagenomes</taxon>
    </lineage>
</organism>
<comment type="caution">
    <text evidence="2">The sequence shown here is derived from an EMBL/GenBank/DDBJ whole genome shotgun (WGS) entry which is preliminary data.</text>
</comment>
<proteinExistence type="predicted"/>
<dbReference type="AlphaFoldDB" id="K1TAV2"/>
<evidence type="ECO:0000313" key="2">
    <source>
        <dbReference type="EMBL" id="EKC66808.1"/>
    </source>
</evidence>
<sequence>MTRRGWLRLMAAGVLVVWLCLFLHWDNTEKSMIRALLVETNGDSWTVGLLYQFPVASADSSEAEAAIRLCIGRGPELSSAISAAEEALPQRADWRLCEYLLAGRDSVRLTLPACEELFLH</sequence>
<gene>
    <name evidence="2" type="ORF">LEA_09628</name>
</gene>
<feature type="transmembrane region" description="Helical" evidence="1">
    <location>
        <begin position="6"/>
        <end position="25"/>
    </location>
</feature>
<accession>K1TAV2</accession>
<reference evidence="2" key="1">
    <citation type="journal article" date="2013" name="Environ. Microbiol.">
        <title>Microbiota from the distal guts of lean and obese adolescents exhibit partial functional redundancy besides clear differences in community structure.</title>
        <authorList>
            <person name="Ferrer M."/>
            <person name="Ruiz A."/>
            <person name="Lanza F."/>
            <person name="Haange S.B."/>
            <person name="Oberbach A."/>
            <person name="Till H."/>
            <person name="Bargiela R."/>
            <person name="Campoy C."/>
            <person name="Segura M.T."/>
            <person name="Richter M."/>
            <person name="von Bergen M."/>
            <person name="Seifert J."/>
            <person name="Suarez A."/>
        </authorList>
    </citation>
    <scope>NUCLEOTIDE SEQUENCE</scope>
</reference>
<evidence type="ECO:0000256" key="1">
    <source>
        <dbReference type="SAM" id="Phobius"/>
    </source>
</evidence>
<dbReference type="EMBL" id="AJWY01006455">
    <property type="protein sequence ID" value="EKC66808.1"/>
    <property type="molecule type" value="Genomic_DNA"/>
</dbReference>
<name>K1TAV2_9ZZZZ</name>
<keyword evidence="1" id="KW-0472">Membrane</keyword>